<evidence type="ECO:0000259" key="3">
    <source>
        <dbReference type="Pfam" id="PF07992"/>
    </source>
</evidence>
<keyword evidence="5" id="KW-1185">Reference proteome</keyword>
<dbReference type="KEGG" id="psty:BFS30_18510"/>
<dbReference type="GO" id="GO:0016491">
    <property type="term" value="F:oxidoreductase activity"/>
    <property type="evidence" value="ECO:0007669"/>
    <property type="project" value="UniProtKB-KW"/>
</dbReference>
<evidence type="ECO:0000313" key="4">
    <source>
        <dbReference type="EMBL" id="AOM78984.1"/>
    </source>
</evidence>
<dbReference type="OrthoDB" id="9806179at2"/>
<protein>
    <submittedName>
        <fullName evidence="4">Pyridine nucleotide-disulfide oxidoreductase</fullName>
    </submittedName>
</protein>
<dbReference type="Gene3D" id="3.50.50.60">
    <property type="entry name" value="FAD/NAD(P)-binding domain"/>
    <property type="match status" value="2"/>
</dbReference>
<dbReference type="InterPro" id="IPR050097">
    <property type="entry name" value="Ferredoxin-NADP_redctase_2"/>
</dbReference>
<dbReference type="InterPro" id="IPR023753">
    <property type="entry name" value="FAD/NAD-binding_dom"/>
</dbReference>
<evidence type="ECO:0000313" key="5">
    <source>
        <dbReference type="Proteomes" id="UP000094313"/>
    </source>
</evidence>
<dbReference type="PRINTS" id="PR00469">
    <property type="entry name" value="PNDRDTASEII"/>
</dbReference>
<sequence>MEDKNTREVIIIGGSFAGLSAAMTLGRAMRNVLIIDSGRPCNAQTPHSHNFITQDGETPAEITKIAKEQVLKYPTVSFLNDKVLSGKKIDGHFELQTESGQVLIAKKLLFATGIKDRMPDMEGFAACWGISVIHCPYCHGYEVSRQKTALLANGHDALHFAQVLSNWTKELVLFTNGPITLDEEQQEQLTKHGIKWIETPVSHLLHTVGQLNTLVLSDGQEHAFKVMYARIPFDQHTDVPADLGCTLNEQGYLQVDEMQHTSVAGIYAAGDNTSSGRAIAIAVAAGMRSGAAINYDLIADSW</sequence>
<dbReference type="AlphaFoldDB" id="A0A1D7QJX7"/>
<dbReference type="Proteomes" id="UP000094313">
    <property type="component" value="Chromosome"/>
</dbReference>
<dbReference type="PANTHER" id="PTHR48105">
    <property type="entry name" value="THIOREDOXIN REDUCTASE 1-RELATED-RELATED"/>
    <property type="match status" value="1"/>
</dbReference>
<dbReference type="PRINTS" id="PR00368">
    <property type="entry name" value="FADPNR"/>
</dbReference>
<keyword evidence="2" id="KW-0560">Oxidoreductase</keyword>
<dbReference type="EMBL" id="CP017141">
    <property type="protein sequence ID" value="AOM78984.1"/>
    <property type="molecule type" value="Genomic_DNA"/>
</dbReference>
<gene>
    <name evidence="4" type="ORF">BFS30_18510</name>
</gene>
<proteinExistence type="predicted"/>
<keyword evidence="1" id="KW-0285">Flavoprotein</keyword>
<dbReference type="RefSeq" id="WP_069380647.1">
    <property type="nucleotide sequence ID" value="NZ_CP017141.1"/>
</dbReference>
<reference evidence="4 5" key="1">
    <citation type="submission" date="2016-08" db="EMBL/GenBank/DDBJ databases">
        <authorList>
            <person name="Seilhamer J.J."/>
        </authorList>
    </citation>
    <scope>NUCLEOTIDE SEQUENCE [LARGE SCALE GENOMIC DNA]</scope>
    <source>
        <strain evidence="4 5">DX4</strain>
    </source>
</reference>
<dbReference type="SUPFAM" id="SSF51905">
    <property type="entry name" value="FAD/NAD(P)-binding domain"/>
    <property type="match status" value="1"/>
</dbReference>
<dbReference type="InterPro" id="IPR036188">
    <property type="entry name" value="FAD/NAD-bd_sf"/>
</dbReference>
<evidence type="ECO:0000256" key="1">
    <source>
        <dbReference type="ARBA" id="ARBA00022630"/>
    </source>
</evidence>
<feature type="domain" description="FAD/NAD(P)-binding" evidence="3">
    <location>
        <begin position="8"/>
        <end position="285"/>
    </location>
</feature>
<name>A0A1D7QJX7_9SPHI</name>
<dbReference type="Pfam" id="PF07992">
    <property type="entry name" value="Pyr_redox_2"/>
    <property type="match status" value="1"/>
</dbReference>
<organism evidence="4 5">
    <name type="scientific">Pedobacter steynii</name>
    <dbReference type="NCBI Taxonomy" id="430522"/>
    <lineage>
        <taxon>Bacteria</taxon>
        <taxon>Pseudomonadati</taxon>
        <taxon>Bacteroidota</taxon>
        <taxon>Sphingobacteriia</taxon>
        <taxon>Sphingobacteriales</taxon>
        <taxon>Sphingobacteriaceae</taxon>
        <taxon>Pedobacter</taxon>
    </lineage>
</organism>
<evidence type="ECO:0000256" key="2">
    <source>
        <dbReference type="ARBA" id="ARBA00023002"/>
    </source>
</evidence>
<accession>A0A1D7QJX7</accession>